<reference evidence="6 7" key="1">
    <citation type="submission" date="2015-09" db="EMBL/GenBank/DDBJ databases">
        <authorList>
            <consortium name="Pathogen Informatics"/>
        </authorList>
    </citation>
    <scope>NUCLEOTIDE SEQUENCE [LARGE SCALE GENOMIC DNA]</scope>
    <source>
        <strain evidence="6 7">2789STDY5608868</strain>
    </source>
</reference>
<feature type="transmembrane region" description="Helical" evidence="2">
    <location>
        <begin position="488"/>
        <end position="508"/>
    </location>
</feature>
<evidence type="ECO:0000259" key="4">
    <source>
        <dbReference type="Pfam" id="PF09972"/>
    </source>
</evidence>
<feature type="domain" description="DUF2207" evidence="4">
    <location>
        <begin position="41"/>
        <end position="193"/>
    </location>
</feature>
<accession>A0A173U8P1</accession>
<evidence type="ECO:0000256" key="3">
    <source>
        <dbReference type="SAM" id="SignalP"/>
    </source>
</evidence>
<dbReference type="EMBL" id="CYXT01000023">
    <property type="protein sequence ID" value="CUN10830.1"/>
    <property type="molecule type" value="Genomic_DNA"/>
</dbReference>
<dbReference type="RefSeq" id="WP_055259482.1">
    <property type="nucleotide sequence ID" value="NZ_CYXT01000023.1"/>
</dbReference>
<feature type="compositionally biased region" description="Gly residues" evidence="1">
    <location>
        <begin position="627"/>
        <end position="644"/>
    </location>
</feature>
<dbReference type="Pfam" id="PF09972">
    <property type="entry name" value="DUF2207"/>
    <property type="match status" value="1"/>
</dbReference>
<keyword evidence="3" id="KW-0732">Signal</keyword>
<sequence length="644" mass="74485">MKKWKKYLLFVFIMSVILFAPSKQNVRADTANSYDSNMQTQRYDTYVRVGKDGSYTVTESIGVVFLNPRHGIYRNIPLTGISTGKDKKKSYYYTEFKLISNDSDSNLAVDDESSYVAQLRFGDEDKEVNHGTYSFTYKLTPQYQDTKNDLLYYNIFPSEWKNKIPQNSSFSIQFPKKTDLKKLKFYYGENGEIKDATKILDLKYDKKKNYVAGVLKQDLDLGEGITCYGNLGSGYFTRTNQIQSRYQFVLYISVAIFILTSLMFVFFGRSKRIKATTTTYQPPYGIDSAIAGYIWKGRLTDKDVLSLIYYWADKGYIKIYELGRDDMELMKLQDLPNDAPEYQKIMFQKLFEENPYRVVLSSLKYKFADTIKRVKIEITKEYSKKIFTRTSKIASVITLVLSAIPLILFNLLDSKYCMHGFLFSFIIFMIIFVRKLLNSYNGFDKYKTKTETEKFTSFLTGDLFLIFMYVIYAYQYAEIVQKGEAYDYTNIFSVILIFSLIEMVYLFFMMRRTKENNAVMNQLMEFHNFMEAADHGEFSNMADTNPENFYHILPYAMAMNEYEEYTKKLDILALQSPDWYESDSTYPGYPDYYDHVDHFYRNMGDGLDRTCTSCLTSSPSDSSSSSGDGGCSGGGCGGGGGGSW</sequence>
<dbReference type="AlphaFoldDB" id="A0A173U8P1"/>
<feature type="transmembrane region" description="Helical" evidence="2">
    <location>
        <begin position="393"/>
        <end position="412"/>
    </location>
</feature>
<keyword evidence="2" id="KW-0812">Transmembrane</keyword>
<name>A0A173U8P1_ANAHA</name>
<evidence type="ECO:0000313" key="7">
    <source>
        <dbReference type="Proteomes" id="UP000095598"/>
    </source>
</evidence>
<dbReference type="InterPro" id="IPR018702">
    <property type="entry name" value="DUF2207"/>
</dbReference>
<feature type="transmembrane region" description="Helical" evidence="2">
    <location>
        <begin position="458"/>
        <end position="476"/>
    </location>
</feature>
<evidence type="ECO:0000259" key="5">
    <source>
        <dbReference type="Pfam" id="PF20990"/>
    </source>
</evidence>
<feature type="signal peptide" evidence="3">
    <location>
        <begin position="1"/>
        <end position="20"/>
    </location>
</feature>
<feature type="region of interest" description="Disordered" evidence="1">
    <location>
        <begin position="618"/>
        <end position="644"/>
    </location>
</feature>
<feature type="transmembrane region" description="Helical" evidence="2">
    <location>
        <begin position="418"/>
        <end position="437"/>
    </location>
</feature>
<protein>
    <submittedName>
        <fullName evidence="6">Predicted membrane protein (DUF2207)</fullName>
    </submittedName>
</protein>
<evidence type="ECO:0000256" key="2">
    <source>
        <dbReference type="SAM" id="Phobius"/>
    </source>
</evidence>
<dbReference type="InterPro" id="IPR048389">
    <property type="entry name" value="YciQ-like_C"/>
</dbReference>
<evidence type="ECO:0000313" key="6">
    <source>
        <dbReference type="EMBL" id="CUN10830.1"/>
    </source>
</evidence>
<gene>
    <name evidence="6" type="ORF">ERS852425_02670</name>
</gene>
<dbReference type="Proteomes" id="UP000095598">
    <property type="component" value="Unassembled WGS sequence"/>
</dbReference>
<feature type="chain" id="PRO_5039550645" evidence="3">
    <location>
        <begin position="21"/>
        <end position="644"/>
    </location>
</feature>
<keyword evidence="2" id="KW-1133">Transmembrane helix</keyword>
<keyword evidence="2" id="KW-0472">Membrane</keyword>
<feature type="transmembrane region" description="Helical" evidence="2">
    <location>
        <begin position="248"/>
        <end position="267"/>
    </location>
</feature>
<evidence type="ECO:0000256" key="1">
    <source>
        <dbReference type="SAM" id="MobiDB-lite"/>
    </source>
</evidence>
<organism evidence="6 7">
    <name type="scientific">Anaerostipes hadrus</name>
    <dbReference type="NCBI Taxonomy" id="649756"/>
    <lineage>
        <taxon>Bacteria</taxon>
        <taxon>Bacillati</taxon>
        <taxon>Bacillota</taxon>
        <taxon>Clostridia</taxon>
        <taxon>Lachnospirales</taxon>
        <taxon>Lachnospiraceae</taxon>
        <taxon>Anaerostipes</taxon>
    </lineage>
</organism>
<proteinExistence type="predicted"/>
<dbReference type="Pfam" id="PF20990">
    <property type="entry name" value="DUF2207_C"/>
    <property type="match status" value="1"/>
</dbReference>
<feature type="domain" description="Predicted membrane protein YciQ-like C-terminal" evidence="5">
    <location>
        <begin position="446"/>
        <end position="569"/>
    </location>
</feature>